<feature type="chain" id="PRO_5017708407" description="CopL family metal-binding regulatory protein" evidence="1">
    <location>
        <begin position="28"/>
        <end position="131"/>
    </location>
</feature>
<sequence length="131" mass="13566">MMKPVLSLTLHCILAVALLTGSVSAWATGAAHGGESEIASSGQVEADSGHCHVPRKTAERAPDCGDDDQGCCADQADCPYESCDCSCSALTLVVPTRISTSQYLPTRIASSNLPPGSLRNAIDTPLRPPQA</sequence>
<evidence type="ECO:0000313" key="3">
    <source>
        <dbReference type="Proteomes" id="UP000260351"/>
    </source>
</evidence>
<evidence type="ECO:0008006" key="4">
    <source>
        <dbReference type="Google" id="ProtNLM"/>
    </source>
</evidence>
<comment type="caution">
    <text evidence="2">The sequence shown here is derived from an EMBL/GenBank/DDBJ whole genome shotgun (WGS) entry which is preliminary data.</text>
</comment>
<evidence type="ECO:0000313" key="2">
    <source>
        <dbReference type="EMBL" id="RFF32269.1"/>
    </source>
</evidence>
<dbReference type="Proteomes" id="UP000260351">
    <property type="component" value="Unassembled WGS sequence"/>
</dbReference>
<feature type="signal peptide" evidence="1">
    <location>
        <begin position="1"/>
        <end position="27"/>
    </location>
</feature>
<accession>A0A3E1KC39</accession>
<reference evidence="2 3" key="1">
    <citation type="submission" date="2018-08" db="EMBL/GenBank/DDBJ databases">
        <title>Wenzhouxiangella salilacus sp. nov., a novel bacterium isolated from a saline lake in Xinjiang Province, China.</title>
        <authorList>
            <person name="Han S."/>
        </authorList>
    </citation>
    <scope>NUCLEOTIDE SEQUENCE [LARGE SCALE GENOMIC DNA]</scope>
    <source>
        <strain evidence="2 3">XDB06</strain>
    </source>
</reference>
<name>A0A3E1KC39_9GAMM</name>
<keyword evidence="3" id="KW-1185">Reference proteome</keyword>
<proteinExistence type="predicted"/>
<gene>
    <name evidence="2" type="ORF">DZC52_02035</name>
</gene>
<keyword evidence="1" id="KW-0732">Signal</keyword>
<dbReference type="EMBL" id="QUZK01000012">
    <property type="protein sequence ID" value="RFF32269.1"/>
    <property type="molecule type" value="Genomic_DNA"/>
</dbReference>
<protein>
    <recommendedName>
        <fullName evidence="4">CopL family metal-binding regulatory protein</fullName>
    </recommendedName>
</protein>
<evidence type="ECO:0000256" key="1">
    <source>
        <dbReference type="SAM" id="SignalP"/>
    </source>
</evidence>
<dbReference type="AlphaFoldDB" id="A0A3E1KC39"/>
<organism evidence="2 3">
    <name type="scientific">Wenzhouxiangella sediminis</name>
    <dbReference type="NCBI Taxonomy" id="1792836"/>
    <lineage>
        <taxon>Bacteria</taxon>
        <taxon>Pseudomonadati</taxon>
        <taxon>Pseudomonadota</taxon>
        <taxon>Gammaproteobacteria</taxon>
        <taxon>Chromatiales</taxon>
        <taxon>Wenzhouxiangellaceae</taxon>
        <taxon>Wenzhouxiangella</taxon>
    </lineage>
</organism>